<evidence type="ECO:0000313" key="1">
    <source>
        <dbReference type="EMBL" id="KAF0557801.1"/>
    </source>
</evidence>
<evidence type="ECO:0000313" key="2">
    <source>
        <dbReference type="Proteomes" id="UP000439903"/>
    </source>
</evidence>
<organism evidence="1 2">
    <name type="scientific">Gigaspora margarita</name>
    <dbReference type="NCBI Taxonomy" id="4874"/>
    <lineage>
        <taxon>Eukaryota</taxon>
        <taxon>Fungi</taxon>
        <taxon>Fungi incertae sedis</taxon>
        <taxon>Mucoromycota</taxon>
        <taxon>Glomeromycotina</taxon>
        <taxon>Glomeromycetes</taxon>
        <taxon>Diversisporales</taxon>
        <taxon>Gigasporaceae</taxon>
        <taxon>Gigaspora</taxon>
    </lineage>
</organism>
<protein>
    <submittedName>
        <fullName evidence="1">Uncharacterized protein</fullName>
    </submittedName>
</protein>
<dbReference type="SUPFAM" id="SSF52047">
    <property type="entry name" value="RNI-like"/>
    <property type="match status" value="1"/>
</dbReference>
<reference evidence="1 2" key="1">
    <citation type="journal article" date="2019" name="Environ. Microbiol.">
        <title>At the nexus of three kingdoms: the genome of the mycorrhizal fungus Gigaspora margarita provides insights into plant, endobacterial and fungal interactions.</title>
        <authorList>
            <person name="Venice F."/>
            <person name="Ghignone S."/>
            <person name="Salvioli di Fossalunga A."/>
            <person name="Amselem J."/>
            <person name="Novero M."/>
            <person name="Xianan X."/>
            <person name="Sedzielewska Toro K."/>
            <person name="Morin E."/>
            <person name="Lipzen A."/>
            <person name="Grigoriev I.V."/>
            <person name="Henrissat B."/>
            <person name="Martin F.M."/>
            <person name="Bonfante P."/>
        </authorList>
    </citation>
    <scope>NUCLEOTIDE SEQUENCE [LARGE SCALE GENOMIC DNA]</scope>
    <source>
        <strain evidence="1 2">BEG34</strain>
    </source>
</reference>
<proteinExistence type="predicted"/>
<sequence length="137" mass="16182">MNCKNLKILRIRYCNNVRILETCLNTLEFKSSQIYASSIVHILEKSGTLLQRLKLESNGGKIYEESLLLRTFKSFCPNITYPNISCIRFSTQFQDLTCNLQKLQFLTLQYLNDILAEEMEEEEDLRCELCNLQKYHR</sequence>
<dbReference type="EMBL" id="WTPW01000026">
    <property type="protein sequence ID" value="KAF0557801.1"/>
    <property type="molecule type" value="Genomic_DNA"/>
</dbReference>
<keyword evidence="2" id="KW-1185">Reference proteome</keyword>
<gene>
    <name evidence="1" type="ORF">F8M41_012257</name>
</gene>
<dbReference type="Proteomes" id="UP000439903">
    <property type="component" value="Unassembled WGS sequence"/>
</dbReference>
<dbReference type="AlphaFoldDB" id="A0A8H4B461"/>
<comment type="caution">
    <text evidence="1">The sequence shown here is derived from an EMBL/GenBank/DDBJ whole genome shotgun (WGS) entry which is preliminary data.</text>
</comment>
<accession>A0A8H4B461</accession>
<name>A0A8H4B461_GIGMA</name>